<keyword evidence="6" id="KW-1185">Reference proteome</keyword>
<proteinExistence type="inferred from homology"/>
<dbReference type="PANTHER" id="PTHR19375">
    <property type="entry name" value="HEAT SHOCK PROTEIN 70KDA"/>
    <property type="match status" value="1"/>
</dbReference>
<sequence>PTPDLHIPIWGLCNIMEKNSPKPALKHPAIGIDLGTTKSCVGLFRDGKVEIIGNNQGIRTTPSCVAFTETGRLIGDEAKNQAALNSPNIIFSAKRLIGRTSEDPVVQADAAFWPFQIVKAEGKPQVQVSYKGKEKVFYPEEISAMVLGNLKEMAEDYLGHPITHAIVTVPAHFNDSQRQATKDAGAIAGLEVLRILSETTAAALAYSLDNPSNGEHNVLIFDLGGGTFNVSVLTMDGGILEVKATSGDTHLGGDDFDNCLVSFFIDEFLKKHQEDISKDRRAVWRLRRACEAAKRTLSSNIKASIDLYCLYKGIDFHADITRAQFEELCADLFRGTLKPVERALQDAKLSQAQIHDVVLVGASTRIPKIQELLQDFFGGRQLNKSLNPDEAVAYGAAVQAAILIGERSEVTRGLLALDVVSMSLGIETDAGKMHTLIRRNTAIPAVVTRTFTTFDDHQPDLLIRAYEGERATAKENHLLGRFRLKDISPAPRGMVLVEATFYINADGILTVFAVDKVAGNANPITVDANKGRLSREEIQKLAAEAEKYRAEDRAQKWKLATKNYLQSCAFSMKRTSEDILNYFTLQAKKKVMEKYIYTHKQRVVLIERSVKNISLTREIQKLFRPGLSLSLGPFGLVSRRTQDRLWTNQQMRASSGFLMETRG</sequence>
<dbReference type="Gene3D" id="3.30.420.40">
    <property type="match status" value="2"/>
</dbReference>
<dbReference type="Pfam" id="PF00012">
    <property type="entry name" value="HSP70"/>
    <property type="match status" value="1"/>
</dbReference>
<dbReference type="PROSITE" id="PS00329">
    <property type="entry name" value="HSP70_2"/>
    <property type="match status" value="1"/>
</dbReference>
<dbReference type="PRINTS" id="PR00301">
    <property type="entry name" value="HEATSHOCK70"/>
</dbReference>
<dbReference type="GeneTree" id="ENSGT00940000161215"/>
<dbReference type="PROSITE" id="PS00297">
    <property type="entry name" value="HSP70_1"/>
    <property type="match status" value="1"/>
</dbReference>
<dbReference type="InterPro" id="IPR013126">
    <property type="entry name" value="Hsp_70_fam"/>
</dbReference>
<accession>A0A8C3FWK1</accession>
<dbReference type="InterPro" id="IPR018181">
    <property type="entry name" value="Heat_shock_70_CS"/>
</dbReference>
<reference evidence="5" key="1">
    <citation type="submission" date="2025-08" db="UniProtKB">
        <authorList>
            <consortium name="Ensembl"/>
        </authorList>
    </citation>
    <scope>IDENTIFICATION</scope>
</reference>
<keyword evidence="2 4" id="KW-0547">Nucleotide-binding</keyword>
<dbReference type="Gene3D" id="3.90.640.10">
    <property type="entry name" value="Actin, Chain A, domain 4"/>
    <property type="match status" value="1"/>
</dbReference>
<evidence type="ECO:0000256" key="2">
    <source>
        <dbReference type="ARBA" id="ARBA00022741"/>
    </source>
</evidence>
<dbReference type="GO" id="GO:0005524">
    <property type="term" value="F:ATP binding"/>
    <property type="evidence" value="ECO:0007669"/>
    <property type="project" value="UniProtKB-KW"/>
</dbReference>
<dbReference type="Gene3D" id="3.30.30.30">
    <property type="match status" value="1"/>
</dbReference>
<dbReference type="InterPro" id="IPR029047">
    <property type="entry name" value="HSP70_peptide-bd_sf"/>
</dbReference>
<name>A0A8C3FWK1_CHRPI</name>
<dbReference type="Ensembl" id="ENSCPBT00000017875.1">
    <property type="protein sequence ID" value="ENSCPBP00000015083.1"/>
    <property type="gene ID" value="ENSCPBG00000011190.1"/>
</dbReference>
<dbReference type="InterPro" id="IPR043129">
    <property type="entry name" value="ATPase_NBD"/>
</dbReference>
<keyword evidence="3 4" id="KW-0067">ATP-binding</keyword>
<dbReference type="FunFam" id="3.30.30.30:FF:000001">
    <property type="entry name" value="heat shock 70 kDa protein-like"/>
    <property type="match status" value="1"/>
</dbReference>
<evidence type="ECO:0000313" key="6">
    <source>
        <dbReference type="Proteomes" id="UP000694380"/>
    </source>
</evidence>
<dbReference type="Gene3D" id="2.60.34.10">
    <property type="entry name" value="Substrate Binding Domain Of DNAk, Chain A, domain 1"/>
    <property type="match status" value="1"/>
</dbReference>
<evidence type="ECO:0000256" key="3">
    <source>
        <dbReference type="ARBA" id="ARBA00022840"/>
    </source>
</evidence>
<organism evidence="5 6">
    <name type="scientific">Chrysemys picta bellii</name>
    <name type="common">Western painted turtle</name>
    <name type="synonym">Emys bellii</name>
    <dbReference type="NCBI Taxonomy" id="8478"/>
    <lineage>
        <taxon>Eukaryota</taxon>
        <taxon>Metazoa</taxon>
        <taxon>Chordata</taxon>
        <taxon>Craniata</taxon>
        <taxon>Vertebrata</taxon>
        <taxon>Euteleostomi</taxon>
        <taxon>Archelosauria</taxon>
        <taxon>Testudinata</taxon>
        <taxon>Testudines</taxon>
        <taxon>Cryptodira</taxon>
        <taxon>Durocryptodira</taxon>
        <taxon>Testudinoidea</taxon>
        <taxon>Emydidae</taxon>
        <taxon>Chrysemys</taxon>
    </lineage>
</organism>
<dbReference type="Proteomes" id="UP000694380">
    <property type="component" value="Unplaced"/>
</dbReference>
<reference evidence="5" key="2">
    <citation type="submission" date="2025-09" db="UniProtKB">
        <authorList>
            <consortium name="Ensembl"/>
        </authorList>
    </citation>
    <scope>IDENTIFICATION</scope>
</reference>
<protein>
    <recommendedName>
        <fullName evidence="7">Heat shock protein 70</fullName>
    </recommendedName>
</protein>
<evidence type="ECO:0008006" key="7">
    <source>
        <dbReference type="Google" id="ProtNLM"/>
    </source>
</evidence>
<dbReference type="SUPFAM" id="SSF100920">
    <property type="entry name" value="Heat shock protein 70kD (HSP70), peptide-binding domain"/>
    <property type="match status" value="1"/>
</dbReference>
<dbReference type="FunFam" id="2.60.34.10:FF:000012">
    <property type="entry name" value="Heat shock 70 kDa protein"/>
    <property type="match status" value="1"/>
</dbReference>
<dbReference type="AlphaFoldDB" id="A0A8C3FWK1"/>
<comment type="similarity">
    <text evidence="1 4">Belongs to the heat shock protein 70 family.</text>
</comment>
<dbReference type="GO" id="GO:0140662">
    <property type="term" value="F:ATP-dependent protein folding chaperone"/>
    <property type="evidence" value="ECO:0007669"/>
    <property type="project" value="InterPro"/>
</dbReference>
<evidence type="ECO:0000256" key="1">
    <source>
        <dbReference type="ARBA" id="ARBA00007381"/>
    </source>
</evidence>
<dbReference type="FunFam" id="3.90.640.10:FF:000134">
    <property type="entry name" value="Heat shock cognate 71 kDa protein"/>
    <property type="match status" value="1"/>
</dbReference>
<dbReference type="SUPFAM" id="SSF53067">
    <property type="entry name" value="Actin-like ATPase domain"/>
    <property type="match status" value="2"/>
</dbReference>
<evidence type="ECO:0000313" key="5">
    <source>
        <dbReference type="Ensembl" id="ENSCPBP00000015083.1"/>
    </source>
</evidence>
<dbReference type="FunFam" id="3.30.420.40:FF:000026">
    <property type="entry name" value="Heat shock protein 70"/>
    <property type="match status" value="1"/>
</dbReference>
<evidence type="ECO:0000256" key="4">
    <source>
        <dbReference type="RuleBase" id="RU003322"/>
    </source>
</evidence>